<name>A0A0A0HM71_9RHOB</name>
<proteinExistence type="predicted"/>
<protein>
    <submittedName>
        <fullName evidence="1">Uncharacterized protein</fullName>
    </submittedName>
</protein>
<dbReference type="HOGENOM" id="CLU_3157379_0_0_5"/>
<dbReference type="STRING" id="215743.ROSMUCSMR3_03201"/>
<accession>A0A0A0HM71</accession>
<gene>
    <name evidence="1" type="ORF">rosmuc_02516</name>
</gene>
<comment type="caution">
    <text evidence="1">The sequence shown here is derived from an EMBL/GenBank/DDBJ whole genome shotgun (WGS) entry which is preliminary data.</text>
</comment>
<dbReference type="eggNOG" id="ENOG5031AK9">
    <property type="taxonomic scope" value="Bacteria"/>
</dbReference>
<sequence length="48" mass="5542">MIAMRQTFIPAPGTDPHKMGVELVLCDENGEPRRQHVWGLVRLLRRLC</sequence>
<dbReference type="EMBL" id="AONH01000013">
    <property type="protein sequence ID" value="KGM87779.1"/>
    <property type="molecule type" value="Genomic_DNA"/>
</dbReference>
<reference evidence="1 2" key="1">
    <citation type="submission" date="2013-01" db="EMBL/GenBank/DDBJ databases">
        <authorList>
            <person name="Fiebig A."/>
            <person name="Goeker M."/>
            <person name="Klenk H.-P.P."/>
        </authorList>
    </citation>
    <scope>NUCLEOTIDE SEQUENCE [LARGE SCALE GENOMIC DNA]</scope>
    <source>
        <strain evidence="1 2">DSM 17069</strain>
    </source>
</reference>
<evidence type="ECO:0000313" key="1">
    <source>
        <dbReference type="EMBL" id="KGM87779.1"/>
    </source>
</evidence>
<dbReference type="Proteomes" id="UP000030021">
    <property type="component" value="Unassembled WGS sequence"/>
</dbReference>
<organism evidence="1 2">
    <name type="scientific">Roseovarius mucosus DSM 17069</name>
    <dbReference type="NCBI Taxonomy" id="1288298"/>
    <lineage>
        <taxon>Bacteria</taxon>
        <taxon>Pseudomonadati</taxon>
        <taxon>Pseudomonadota</taxon>
        <taxon>Alphaproteobacteria</taxon>
        <taxon>Rhodobacterales</taxon>
        <taxon>Roseobacteraceae</taxon>
        <taxon>Roseovarius</taxon>
    </lineage>
</organism>
<dbReference type="AlphaFoldDB" id="A0A0A0HM71"/>
<evidence type="ECO:0000313" key="2">
    <source>
        <dbReference type="Proteomes" id="UP000030021"/>
    </source>
</evidence>